<feature type="region of interest" description="Disordered" evidence="2">
    <location>
        <begin position="283"/>
        <end position="302"/>
    </location>
</feature>
<dbReference type="PROSITE" id="PS00797">
    <property type="entry name" value="1433_2"/>
    <property type="match status" value="2"/>
</dbReference>
<proteinExistence type="inferred from homology"/>
<feature type="domain" description="14-3-3" evidence="3">
    <location>
        <begin position="155"/>
        <end position="289"/>
    </location>
</feature>
<dbReference type="EMBL" id="NEDP02004652">
    <property type="protein sequence ID" value="OWF44887.1"/>
    <property type="molecule type" value="Genomic_DNA"/>
</dbReference>
<comment type="caution">
    <text evidence="4">The sequence shown here is derived from an EMBL/GenBank/DDBJ whole genome shotgun (WGS) entry which is preliminary data.</text>
</comment>
<accession>A0A210Q809</accession>
<evidence type="ECO:0000259" key="3">
    <source>
        <dbReference type="SMART" id="SM00101"/>
    </source>
</evidence>
<dbReference type="InterPro" id="IPR023409">
    <property type="entry name" value="14-3-3_CS"/>
</dbReference>
<evidence type="ECO:0000256" key="2">
    <source>
        <dbReference type="SAM" id="MobiDB-lite"/>
    </source>
</evidence>
<dbReference type="PRINTS" id="PR00305">
    <property type="entry name" value="1433ZETA"/>
</dbReference>
<dbReference type="STRING" id="6573.A0A210Q809"/>
<dbReference type="InterPro" id="IPR036815">
    <property type="entry name" value="14-3-3_dom_sf"/>
</dbReference>
<dbReference type="SUPFAM" id="SSF48445">
    <property type="entry name" value="14-3-3 protein"/>
    <property type="match status" value="2"/>
</dbReference>
<name>A0A210Q809_MIZYE</name>
<dbReference type="CDD" id="cd08774">
    <property type="entry name" value="14-3-3"/>
    <property type="match status" value="1"/>
</dbReference>
<dbReference type="Pfam" id="PF00244">
    <property type="entry name" value="14-3-3"/>
    <property type="match status" value="2"/>
</dbReference>
<gene>
    <name evidence="4" type="ORF">KP79_PYT26344</name>
</gene>
<evidence type="ECO:0000313" key="5">
    <source>
        <dbReference type="Proteomes" id="UP000242188"/>
    </source>
</evidence>
<dbReference type="Gene3D" id="1.20.190.20">
    <property type="entry name" value="14-3-3 domain"/>
    <property type="match status" value="2"/>
</dbReference>
<dbReference type="AlphaFoldDB" id="A0A210Q809"/>
<dbReference type="Proteomes" id="UP000242188">
    <property type="component" value="Unassembled WGS sequence"/>
</dbReference>
<keyword evidence="5" id="KW-1185">Reference proteome</keyword>
<dbReference type="InterPro" id="IPR023410">
    <property type="entry name" value="14-3-3_domain"/>
</dbReference>
<evidence type="ECO:0000256" key="1">
    <source>
        <dbReference type="ARBA" id="ARBA00006141"/>
    </source>
</evidence>
<sequence>MHMLRKITPSDCCSGDNKHDTLRFRIELVTFVLKGDYFRYQAEITTEEERKQAAEDAMNAYKKSTEISEEELPVTHPIRLGLALNFSVFYYEILNSPDQACITAKQSFDAAIKELDKLPEENYKDSTLIMQLLRDNLTLWTSEKQTNDKDDEGLLTDHLVMKEKPPEEMQGDYYRYLAEFAVGNERQETAEHSLTSYKLAAEKADALQSTHPIKLGLALNFSVFYYEILNSADRACSVAKTAFDDAIQELDSLNEESYKDSTLIMQLLRDNLTLWTADMSVKDGDEQAVQRPEDIEGEQEES</sequence>
<evidence type="ECO:0000313" key="4">
    <source>
        <dbReference type="EMBL" id="OWF44887.1"/>
    </source>
</evidence>
<dbReference type="PANTHER" id="PTHR18860">
    <property type="entry name" value="14-3-3 PROTEIN"/>
    <property type="match status" value="1"/>
</dbReference>
<reference evidence="4 5" key="1">
    <citation type="journal article" date="2017" name="Nat. Ecol. Evol.">
        <title>Scallop genome provides insights into evolution of bilaterian karyotype and development.</title>
        <authorList>
            <person name="Wang S."/>
            <person name="Zhang J."/>
            <person name="Jiao W."/>
            <person name="Li J."/>
            <person name="Xun X."/>
            <person name="Sun Y."/>
            <person name="Guo X."/>
            <person name="Huan P."/>
            <person name="Dong B."/>
            <person name="Zhang L."/>
            <person name="Hu X."/>
            <person name="Sun X."/>
            <person name="Wang J."/>
            <person name="Zhao C."/>
            <person name="Wang Y."/>
            <person name="Wang D."/>
            <person name="Huang X."/>
            <person name="Wang R."/>
            <person name="Lv J."/>
            <person name="Li Y."/>
            <person name="Zhang Z."/>
            <person name="Liu B."/>
            <person name="Lu W."/>
            <person name="Hui Y."/>
            <person name="Liang J."/>
            <person name="Zhou Z."/>
            <person name="Hou R."/>
            <person name="Li X."/>
            <person name="Liu Y."/>
            <person name="Li H."/>
            <person name="Ning X."/>
            <person name="Lin Y."/>
            <person name="Zhao L."/>
            <person name="Xing Q."/>
            <person name="Dou J."/>
            <person name="Li Y."/>
            <person name="Mao J."/>
            <person name="Guo H."/>
            <person name="Dou H."/>
            <person name="Li T."/>
            <person name="Mu C."/>
            <person name="Jiang W."/>
            <person name="Fu Q."/>
            <person name="Fu X."/>
            <person name="Miao Y."/>
            <person name="Liu J."/>
            <person name="Yu Q."/>
            <person name="Li R."/>
            <person name="Liao H."/>
            <person name="Li X."/>
            <person name="Kong Y."/>
            <person name="Jiang Z."/>
            <person name="Chourrout D."/>
            <person name="Li R."/>
            <person name="Bao Z."/>
        </authorList>
    </citation>
    <scope>NUCLEOTIDE SEQUENCE [LARGE SCALE GENOMIC DNA]</scope>
    <source>
        <strain evidence="4 5">PY_sf001</strain>
    </source>
</reference>
<feature type="domain" description="14-3-3" evidence="3">
    <location>
        <begin position="1"/>
        <end position="154"/>
    </location>
</feature>
<dbReference type="InterPro" id="IPR000308">
    <property type="entry name" value="14-3-3"/>
</dbReference>
<dbReference type="SMART" id="SM00101">
    <property type="entry name" value="14_3_3"/>
    <property type="match status" value="2"/>
</dbReference>
<organism evidence="4 5">
    <name type="scientific">Mizuhopecten yessoensis</name>
    <name type="common">Japanese scallop</name>
    <name type="synonym">Patinopecten yessoensis</name>
    <dbReference type="NCBI Taxonomy" id="6573"/>
    <lineage>
        <taxon>Eukaryota</taxon>
        <taxon>Metazoa</taxon>
        <taxon>Spiralia</taxon>
        <taxon>Lophotrochozoa</taxon>
        <taxon>Mollusca</taxon>
        <taxon>Bivalvia</taxon>
        <taxon>Autobranchia</taxon>
        <taxon>Pteriomorphia</taxon>
        <taxon>Pectinida</taxon>
        <taxon>Pectinoidea</taxon>
        <taxon>Pectinidae</taxon>
        <taxon>Mizuhopecten</taxon>
    </lineage>
</organism>
<comment type="similarity">
    <text evidence="1">Belongs to the 14-3-3 family.</text>
</comment>
<protein>
    <submittedName>
        <fullName evidence="4">14-3-3 protein epsilon</fullName>
    </submittedName>
</protein>
<dbReference type="OrthoDB" id="10260625at2759"/>